<feature type="compositionally biased region" description="Polar residues" evidence="2">
    <location>
        <begin position="567"/>
        <end position="589"/>
    </location>
</feature>
<dbReference type="InterPro" id="IPR032710">
    <property type="entry name" value="NTF2-like_dom_sf"/>
</dbReference>
<evidence type="ECO:0000259" key="3">
    <source>
        <dbReference type="PROSITE" id="PS50048"/>
    </source>
</evidence>
<dbReference type="InterPro" id="IPR001138">
    <property type="entry name" value="Zn2Cys6_DnaBD"/>
</dbReference>
<feature type="compositionally biased region" description="Polar residues" evidence="2">
    <location>
        <begin position="635"/>
        <end position="646"/>
    </location>
</feature>
<dbReference type="CDD" id="cd00067">
    <property type="entry name" value="GAL4"/>
    <property type="match status" value="1"/>
</dbReference>
<sequence length="1120" mass="124033">MYADISKPPAPLPQAKPQTVAEGITLLPPLSRLGHGPGLVILHPDSDKHLDIIDGVPSALVKWAEEGYAVVEVQAKALKEDTGDVLKSALQALRSCDGFVKDSKIGLIAYDPQLWNKFAPVVADKDISGAIIYANAADLSTLQDATIPTLKHIASRTEKLERNNGSTTYSYPSAKSHLVAVPFTEEFNYSTESVSHTRNLTFLKPLTNGPYFDLEAIWDEHTYYEFADRSVEHTMSTMVDQPYVNHVPTLTGGIGRTSLSTFYRDNFIFQNSDDTELELISRTIGIDRVVDEFLYKFTHGKAIDWLLPGVPPTHKKVEVPFTAVVNIRGDRLYHEHIAWDQGTVLAQVGLMPQYLPFPYPVEGQKEGAKYEYRVPVTGIDTALKMRDRNSVASNDMFGYKVREETEFKVNCNKMSQARGVKKSTNPEPGKRRTPYALRACEACRRRKGKCDGRQPCRHCASRHQNCSYNASLEANDDWQATAQSLVASNPNTSIPDQYPPSNHSGPRQPEQSAIVDMLSSLQAQLNSLAAQVNSNSNSNNHQQTNLPSPVTIVENATAVINRIDAENANSTSNDDAVESPMSSRTVTSQNFYGPTCPDYALNVGQLKLRHSLHQRQVQLASIHEDGDPDEDDVETQNGQFSMSPQNIDKGDPAMLLAFRSIISLQEAIQLLYVYHEVVGELHPVVDIDGLAMQTKSWYADAGAGVWDVVAASTGAEAYELLLILNLCLAIALRADSKVGNMNTEGLLRDSFQDAVNAKLAAPANSIRHATIIFLKSEAQRTEACTLVSSIVILDRQWSYATGLPIHFHEKSFSSISTSSVKHPYLKAMLSFILISDRFSEPLSSASKGEGYNDESSFELMTFQIEQWRKKAVGEYSIAQCHTWQTDPSTRPPTWAILLNLRAESVRSQLLKPFFFSESDIEITKKHVRAATERVYDIINVLHTLDLTTDIYRKQHPCYQHILACTSGLAFLLMAFIKQNRSSMVPSLTPDLVESLGGSFSMAVNLTTKYTSRSRSARRLAKRLVEMRRNLLSLGILNAESPGSHEGLDGVTESVRRASLAQTGFAGGYTEYSPPFNTGSVFGSGIGMSGVDTDMQIGWDDPMRLQWPLGDVNHMFSESIF</sequence>
<gene>
    <name evidence="4" type="ORF">HYE67_006646</name>
</gene>
<dbReference type="GO" id="GO:0000981">
    <property type="term" value="F:DNA-binding transcription factor activity, RNA polymerase II-specific"/>
    <property type="evidence" value="ECO:0007669"/>
    <property type="project" value="InterPro"/>
</dbReference>
<dbReference type="Gene3D" id="3.10.450.50">
    <property type="match status" value="1"/>
</dbReference>
<evidence type="ECO:0000256" key="2">
    <source>
        <dbReference type="SAM" id="MobiDB-lite"/>
    </source>
</evidence>
<dbReference type="EMBL" id="CP064749">
    <property type="protein sequence ID" value="QPC64415.1"/>
    <property type="molecule type" value="Genomic_DNA"/>
</dbReference>
<dbReference type="SUPFAM" id="SSF54427">
    <property type="entry name" value="NTF2-like"/>
    <property type="match status" value="1"/>
</dbReference>
<dbReference type="Proteomes" id="UP000663297">
    <property type="component" value="Chromosome 3"/>
</dbReference>
<accession>A0A7S8D9L0</accession>
<feature type="region of interest" description="Disordered" evidence="2">
    <location>
        <begin position="488"/>
        <end position="511"/>
    </location>
</feature>
<dbReference type="GO" id="GO:0008270">
    <property type="term" value="F:zinc ion binding"/>
    <property type="evidence" value="ECO:0007669"/>
    <property type="project" value="InterPro"/>
</dbReference>
<dbReference type="GO" id="GO:0030638">
    <property type="term" value="P:polyketide metabolic process"/>
    <property type="evidence" value="ECO:0007669"/>
    <property type="project" value="InterPro"/>
</dbReference>
<dbReference type="PANTHER" id="PTHR38436">
    <property type="entry name" value="POLYKETIDE CYCLASE SNOAL-LIKE DOMAIN"/>
    <property type="match status" value="1"/>
</dbReference>
<dbReference type="InterPro" id="IPR009959">
    <property type="entry name" value="Cyclase_SnoaL-like"/>
</dbReference>
<evidence type="ECO:0000313" key="5">
    <source>
        <dbReference type="Proteomes" id="UP000663297"/>
    </source>
</evidence>
<dbReference type="SMART" id="SM00066">
    <property type="entry name" value="GAL4"/>
    <property type="match status" value="1"/>
</dbReference>
<dbReference type="PROSITE" id="PS00463">
    <property type="entry name" value="ZN2_CY6_FUNGAL_1"/>
    <property type="match status" value="1"/>
</dbReference>
<protein>
    <recommendedName>
        <fullName evidence="3">Zn(2)-C6 fungal-type domain-containing protein</fullName>
    </recommendedName>
</protein>
<dbReference type="PANTHER" id="PTHR38436:SF3">
    <property type="entry name" value="CARBOXYMETHYLENEBUTENOLIDASE-RELATED"/>
    <property type="match status" value="1"/>
</dbReference>
<dbReference type="Gene3D" id="4.10.240.10">
    <property type="entry name" value="Zn(2)-C6 fungal-type DNA-binding domain"/>
    <property type="match status" value="1"/>
</dbReference>
<evidence type="ECO:0000313" key="4">
    <source>
        <dbReference type="EMBL" id="QPC64415.1"/>
    </source>
</evidence>
<evidence type="ECO:0000256" key="1">
    <source>
        <dbReference type="ARBA" id="ARBA00023242"/>
    </source>
</evidence>
<dbReference type="Pfam" id="PF00172">
    <property type="entry name" value="Zn_clus"/>
    <property type="match status" value="1"/>
</dbReference>
<keyword evidence="1" id="KW-0539">Nucleus</keyword>
<feature type="region of interest" description="Disordered" evidence="2">
    <location>
        <begin position="566"/>
        <end position="589"/>
    </location>
</feature>
<dbReference type="SUPFAM" id="SSF57701">
    <property type="entry name" value="Zn2/Cys6 DNA-binding domain"/>
    <property type="match status" value="1"/>
</dbReference>
<dbReference type="AlphaFoldDB" id="A0A7S8D9L0"/>
<dbReference type="PROSITE" id="PS50048">
    <property type="entry name" value="ZN2_CY6_FUNGAL_2"/>
    <property type="match status" value="1"/>
</dbReference>
<dbReference type="InterPro" id="IPR036864">
    <property type="entry name" value="Zn2-C6_fun-type_DNA-bd_sf"/>
</dbReference>
<reference evidence="4" key="1">
    <citation type="submission" date="2020-11" db="EMBL/GenBank/DDBJ databases">
        <title>The chromosome-scale genome resource for two endophytic Fusarium species: F. culmorum and F. pseudograminearum.</title>
        <authorList>
            <person name="Yuan Z."/>
        </authorList>
    </citation>
    <scope>NUCLEOTIDE SEQUENCE</scope>
    <source>
        <strain evidence="4">Class2-1B</strain>
    </source>
</reference>
<proteinExistence type="predicted"/>
<name>A0A7S8D9L0_FUSCU</name>
<dbReference type="CDD" id="cd12148">
    <property type="entry name" value="fungal_TF_MHR"/>
    <property type="match status" value="1"/>
</dbReference>
<organism evidence="4 5">
    <name type="scientific">Fusarium culmorum</name>
    <dbReference type="NCBI Taxonomy" id="5516"/>
    <lineage>
        <taxon>Eukaryota</taxon>
        <taxon>Fungi</taxon>
        <taxon>Dikarya</taxon>
        <taxon>Ascomycota</taxon>
        <taxon>Pezizomycotina</taxon>
        <taxon>Sordariomycetes</taxon>
        <taxon>Hypocreomycetidae</taxon>
        <taxon>Hypocreales</taxon>
        <taxon>Nectriaceae</taxon>
        <taxon>Fusarium</taxon>
    </lineage>
</organism>
<feature type="region of interest" description="Disordered" evidence="2">
    <location>
        <begin position="622"/>
        <end position="646"/>
    </location>
</feature>
<feature type="domain" description="Zn(2)-C6 fungal-type" evidence="3">
    <location>
        <begin position="439"/>
        <end position="468"/>
    </location>
</feature>